<dbReference type="Pfam" id="PF01551">
    <property type="entry name" value="Peptidase_M23"/>
    <property type="match status" value="1"/>
</dbReference>
<dbReference type="Gene3D" id="2.70.70.10">
    <property type="entry name" value="Glucose Permease (Domain IIA)"/>
    <property type="match status" value="1"/>
</dbReference>
<dbReference type="InterPro" id="IPR016047">
    <property type="entry name" value="M23ase_b-sheet_dom"/>
</dbReference>
<dbReference type="CDD" id="cd12797">
    <property type="entry name" value="M23_peptidase"/>
    <property type="match status" value="1"/>
</dbReference>
<evidence type="ECO:0000313" key="2">
    <source>
        <dbReference type="EMBL" id="MDN3204261.1"/>
    </source>
</evidence>
<dbReference type="RefSeq" id="WP_289999812.1">
    <property type="nucleotide sequence ID" value="NZ_JAUEPH010000003.1"/>
</dbReference>
<dbReference type="PANTHER" id="PTHR21666:SF270">
    <property type="entry name" value="MUREIN HYDROLASE ACTIVATOR ENVC"/>
    <property type="match status" value="1"/>
</dbReference>
<feature type="domain" description="M23ase beta-sheet core" evidence="1">
    <location>
        <begin position="87"/>
        <end position="186"/>
    </location>
</feature>
<evidence type="ECO:0000259" key="1">
    <source>
        <dbReference type="Pfam" id="PF01551"/>
    </source>
</evidence>
<dbReference type="InterPro" id="IPR050570">
    <property type="entry name" value="Cell_wall_metabolism_enzyme"/>
</dbReference>
<reference evidence="2" key="1">
    <citation type="submission" date="2023-06" db="EMBL/GenBank/DDBJ databases">
        <title>Robiginitalea aurantiacus sp. nov. and Algoriphagus sediminis sp. nov., isolated from coastal sediment.</title>
        <authorList>
            <person name="Zhou Z.Y."/>
            <person name="An J."/>
            <person name="Jia Y.W."/>
            <person name="Du Z.J."/>
        </authorList>
    </citation>
    <scope>NUCLEOTIDE SEQUENCE</scope>
    <source>
        <strain evidence="2">C2-7</strain>
    </source>
</reference>
<name>A0ABT7YCL0_9BACT</name>
<organism evidence="2 3">
    <name type="scientific">Algoriphagus sediminis</name>
    <dbReference type="NCBI Taxonomy" id="3057113"/>
    <lineage>
        <taxon>Bacteria</taxon>
        <taxon>Pseudomonadati</taxon>
        <taxon>Bacteroidota</taxon>
        <taxon>Cytophagia</taxon>
        <taxon>Cytophagales</taxon>
        <taxon>Cyclobacteriaceae</taxon>
        <taxon>Algoriphagus</taxon>
    </lineage>
</organism>
<dbReference type="Proteomes" id="UP001171916">
    <property type="component" value="Unassembled WGS sequence"/>
</dbReference>
<comment type="caution">
    <text evidence="2">The sequence shown here is derived from an EMBL/GenBank/DDBJ whole genome shotgun (WGS) entry which is preliminary data.</text>
</comment>
<keyword evidence="3" id="KW-1185">Reference proteome</keyword>
<evidence type="ECO:0000313" key="3">
    <source>
        <dbReference type="Proteomes" id="UP001171916"/>
    </source>
</evidence>
<accession>A0ABT7YCL0</accession>
<dbReference type="InterPro" id="IPR011055">
    <property type="entry name" value="Dup_hybrid_motif"/>
</dbReference>
<proteinExistence type="predicted"/>
<dbReference type="SUPFAM" id="SSF51261">
    <property type="entry name" value="Duplicated hybrid motif"/>
    <property type="match status" value="1"/>
</dbReference>
<protein>
    <submittedName>
        <fullName evidence="2">Peptidoglycan DD-metalloendopeptidase family protein</fullName>
    </submittedName>
</protein>
<dbReference type="PANTHER" id="PTHR21666">
    <property type="entry name" value="PEPTIDASE-RELATED"/>
    <property type="match status" value="1"/>
</dbReference>
<gene>
    <name evidence="2" type="ORF">QVH07_08875</name>
</gene>
<dbReference type="EMBL" id="JAUEPH010000003">
    <property type="protein sequence ID" value="MDN3204261.1"/>
    <property type="molecule type" value="Genomic_DNA"/>
</dbReference>
<sequence length="223" mass="25529">MNWNEPLIFPIMGEDLTHENSLKMDFSPANEELKKVDLSSTEAFNRFVFGQLKSENKKFGLGGYLEKRAIYQRSDMFATKQEDFRNIHLGVDIWVEAGAEVFVPLDGEVVGVQDNKGFADYGPTIILKHDWEGKTLFSLYGHLSREDLKFLEVGQRVISGELLCHVGPYPENGDWPPHLHFQLMRDMEKNSGDYPGVCSEREKEHFSKNCPDPNLFLNSKVLD</sequence>